<keyword evidence="1" id="KW-0472">Membrane</keyword>
<dbReference type="Pfam" id="PF07596">
    <property type="entry name" value="SBP_bac_10"/>
    <property type="match status" value="1"/>
</dbReference>
<accession>A0AAU7CHX9</accession>
<dbReference type="InterPro" id="IPR027558">
    <property type="entry name" value="Pre_pil_HX9DG_C"/>
</dbReference>
<dbReference type="PANTHER" id="PTHR30093">
    <property type="entry name" value="GENERAL SECRETION PATHWAY PROTEIN G"/>
    <property type="match status" value="1"/>
</dbReference>
<dbReference type="AlphaFoldDB" id="A0AAU7CHX9"/>
<dbReference type="InterPro" id="IPR011453">
    <property type="entry name" value="DUF1559"/>
</dbReference>
<evidence type="ECO:0000259" key="2">
    <source>
        <dbReference type="Pfam" id="PF07596"/>
    </source>
</evidence>
<proteinExistence type="predicted"/>
<protein>
    <submittedName>
        <fullName evidence="3">DUF1559 domain-containing protein</fullName>
    </submittedName>
</protein>
<feature type="domain" description="DUF1559" evidence="2">
    <location>
        <begin position="34"/>
        <end position="372"/>
    </location>
</feature>
<name>A0AAU7CHX9_9BACT</name>
<keyword evidence="1" id="KW-0812">Transmembrane</keyword>
<dbReference type="InterPro" id="IPR045584">
    <property type="entry name" value="Pilin-like"/>
</dbReference>
<sequence>MSPEDRRGFKLIDLVIAIFVTAILVGLLLPSLNSARGPDRRIQCSNNMRELGLALINFSSSKNHFPNAGTIRDDPAEHGGDPSLSKLYLSLMESGQRPDVAESWLSNWVVAILPYLDQQDLANAWDKTVPYWWPTETISGQPSNAVVSSTSLGVLRCPYDPTAASGQGNLSYVVNGGFVRWPAVPLGWVGSSTDGHSQNGEVLQWVPPGRAWQESQAVCKKLGVMFMGTESGDQPWDITTTSADISDGAGQTLLIAENTLAGFSEGNLYSSGRATNWACPLPNFIMFIGSDNVCVSSRSPNDCLGGQLTPLSPQRDGPGWGLANRVGTFENLSFGQTFKVEGSFPFANSGHPEGGNFVFCDGAVRFIKSTIDGSVYARLITPAGSQLPAALAQGALRGDWSEDL</sequence>
<dbReference type="NCBIfam" id="TIGR04294">
    <property type="entry name" value="pre_pil_HX9DG"/>
    <property type="match status" value="1"/>
</dbReference>
<dbReference type="EMBL" id="CP155447">
    <property type="protein sequence ID" value="XBH04722.1"/>
    <property type="molecule type" value="Genomic_DNA"/>
</dbReference>
<gene>
    <name evidence="3" type="ORF">V5E97_01525</name>
</gene>
<dbReference type="SUPFAM" id="SSF54523">
    <property type="entry name" value="Pili subunits"/>
    <property type="match status" value="1"/>
</dbReference>
<reference evidence="3" key="1">
    <citation type="submission" date="2024-05" db="EMBL/GenBank/DDBJ databases">
        <title>Planctomycetes of the genus Singulisphaera possess chitinolytic capabilities.</title>
        <authorList>
            <person name="Ivanova A."/>
        </authorList>
    </citation>
    <scope>NUCLEOTIDE SEQUENCE</scope>
    <source>
        <strain evidence="3">Ch08T</strain>
    </source>
</reference>
<dbReference type="PANTHER" id="PTHR30093:SF2">
    <property type="entry name" value="TYPE II SECRETION SYSTEM PROTEIN H"/>
    <property type="match status" value="1"/>
</dbReference>
<evidence type="ECO:0000256" key="1">
    <source>
        <dbReference type="SAM" id="Phobius"/>
    </source>
</evidence>
<evidence type="ECO:0000313" key="3">
    <source>
        <dbReference type="EMBL" id="XBH04722.1"/>
    </source>
</evidence>
<organism evidence="3">
    <name type="scientific">Singulisphaera sp. Ch08</name>
    <dbReference type="NCBI Taxonomy" id="3120278"/>
    <lineage>
        <taxon>Bacteria</taxon>
        <taxon>Pseudomonadati</taxon>
        <taxon>Planctomycetota</taxon>
        <taxon>Planctomycetia</taxon>
        <taxon>Isosphaerales</taxon>
        <taxon>Isosphaeraceae</taxon>
        <taxon>Singulisphaera</taxon>
    </lineage>
</organism>
<feature type="transmembrane region" description="Helical" evidence="1">
    <location>
        <begin position="12"/>
        <end position="32"/>
    </location>
</feature>
<keyword evidence="1" id="KW-1133">Transmembrane helix</keyword>
<dbReference type="RefSeq" id="WP_406697516.1">
    <property type="nucleotide sequence ID" value="NZ_CP155447.1"/>
</dbReference>